<protein>
    <submittedName>
        <fullName evidence="1">Uncharacterized protein</fullName>
    </submittedName>
</protein>
<dbReference type="EMBL" id="MT142564">
    <property type="protein sequence ID" value="QJA85257.1"/>
    <property type="molecule type" value="Genomic_DNA"/>
</dbReference>
<dbReference type="AlphaFoldDB" id="A0A6M3KT44"/>
<accession>A0A6M3KT44</accession>
<sequence length="137" mass="13846">MKAVTGTFLGTGAILSLGIGFKPDFVRVFNITSATLESIEWNKGMAGVTAIAEGIKRSGDAAVADSKLVATAGVSEFSGGNKAGAAQTTYLVAGGTTYEFEAAAAGDVIPDGFTLAADADVNANAEVCYFEAGCYDN</sequence>
<proteinExistence type="predicted"/>
<organism evidence="1">
    <name type="scientific">viral metagenome</name>
    <dbReference type="NCBI Taxonomy" id="1070528"/>
    <lineage>
        <taxon>unclassified sequences</taxon>
        <taxon>metagenomes</taxon>
        <taxon>organismal metagenomes</taxon>
    </lineage>
</organism>
<gene>
    <name evidence="1" type="ORF">MM415B02238_0005</name>
</gene>
<name>A0A6M3KT44_9ZZZZ</name>
<evidence type="ECO:0000313" key="1">
    <source>
        <dbReference type="EMBL" id="QJA85257.1"/>
    </source>
</evidence>
<reference evidence="1" key="1">
    <citation type="submission" date="2020-03" db="EMBL/GenBank/DDBJ databases">
        <title>The deep terrestrial virosphere.</title>
        <authorList>
            <person name="Holmfeldt K."/>
            <person name="Nilsson E."/>
            <person name="Simone D."/>
            <person name="Lopez-Fernandez M."/>
            <person name="Wu X."/>
            <person name="de Brujin I."/>
            <person name="Lundin D."/>
            <person name="Andersson A."/>
            <person name="Bertilsson S."/>
            <person name="Dopson M."/>
        </authorList>
    </citation>
    <scope>NUCLEOTIDE SEQUENCE</scope>
    <source>
        <strain evidence="1">MM415B02238</strain>
    </source>
</reference>